<dbReference type="InterPro" id="IPR057271">
    <property type="entry name" value="YagK_YfjJ_C"/>
</dbReference>
<dbReference type="Pfam" id="PF11726">
    <property type="entry name" value="YagK_YfjJ_C"/>
    <property type="match status" value="1"/>
</dbReference>
<feature type="compositionally biased region" description="Basic and acidic residues" evidence="1">
    <location>
        <begin position="353"/>
        <end position="362"/>
    </location>
</feature>
<protein>
    <recommendedName>
        <fullName evidence="2">YagK/YfjJ C-terminal domain-containing protein</fullName>
    </recommendedName>
</protein>
<gene>
    <name evidence="3" type="ORF">DAA48_18200</name>
</gene>
<proteinExistence type="predicted"/>
<name>A0A2T4MZ28_AERVE</name>
<evidence type="ECO:0000259" key="2">
    <source>
        <dbReference type="Pfam" id="PF11726"/>
    </source>
</evidence>
<accession>A0A2T4MZ28</accession>
<reference evidence="3 4" key="1">
    <citation type="submission" date="2018-03" db="EMBL/GenBank/DDBJ databases">
        <title>Aeromonas veronii whole genome sequencing and analysis.</title>
        <authorList>
            <person name="Xie H."/>
            <person name="Liu T."/>
            <person name="Wang K."/>
        </authorList>
    </citation>
    <scope>NUCLEOTIDE SEQUENCE [LARGE SCALE GENOMIC DNA]</scope>
    <source>
        <strain evidence="3 4">XH.VA.1</strain>
    </source>
</reference>
<evidence type="ECO:0000313" key="3">
    <source>
        <dbReference type="EMBL" id="PTH79839.1"/>
    </source>
</evidence>
<dbReference type="EMBL" id="PZKL01000039">
    <property type="protein sequence ID" value="PTH79839.1"/>
    <property type="molecule type" value="Genomic_DNA"/>
</dbReference>
<organism evidence="3 4">
    <name type="scientific">Aeromonas veronii</name>
    <dbReference type="NCBI Taxonomy" id="654"/>
    <lineage>
        <taxon>Bacteria</taxon>
        <taxon>Pseudomonadati</taxon>
        <taxon>Pseudomonadota</taxon>
        <taxon>Gammaproteobacteria</taxon>
        <taxon>Aeromonadales</taxon>
        <taxon>Aeromonadaceae</taxon>
        <taxon>Aeromonas</taxon>
    </lineage>
</organism>
<sequence length="362" mass="41854">MGNNMNSIYGVDEDAFMSSIDSVFSIDDNNSIVITRDRTEFHLVISCIRFLDKLSTHASPLSLLHKSENKNVSMNQLLTSFGREFLKCAKKVTAVNISGGVFLYNPKVNLFANFINRYNMIDELAFLHRFPERESVLLGYIDELREHLNSKEMHSLIKNFQRGPAKNYNALVNYTHSLFKNYARLLVIRIDLSFLDMYKKEVSLKDCALYRRKLLGDRRYRPFIKDAVGYAWSLEYAKSTGYHYHMLFFYDGSKHREDYTIGMGIGKQWKDITGNKGRYYLCNTKKESYRFCGIGMVDYHDGIARQNLNKAIAYLTKPQHFAKVRGLQDARVRAFGRGDVPHVSPLKGRPRRKVDGIGKLES</sequence>
<comment type="caution">
    <text evidence="3">The sequence shown here is derived from an EMBL/GenBank/DDBJ whole genome shotgun (WGS) entry which is preliminary data.</text>
</comment>
<feature type="domain" description="YagK/YfjJ C-terminal" evidence="2">
    <location>
        <begin position="180"/>
        <end position="322"/>
    </location>
</feature>
<evidence type="ECO:0000313" key="4">
    <source>
        <dbReference type="Proteomes" id="UP000241986"/>
    </source>
</evidence>
<dbReference type="Proteomes" id="UP000241986">
    <property type="component" value="Unassembled WGS sequence"/>
</dbReference>
<dbReference type="AlphaFoldDB" id="A0A2T4MZ28"/>
<feature type="region of interest" description="Disordered" evidence="1">
    <location>
        <begin position="341"/>
        <end position="362"/>
    </location>
</feature>
<evidence type="ECO:0000256" key="1">
    <source>
        <dbReference type="SAM" id="MobiDB-lite"/>
    </source>
</evidence>